<proteinExistence type="predicted"/>
<sequence>MRPTSILTLAALLDLASARAQEVPAPPVPQVLPAPITTSTTTITVIEGSPQPPGNSPPPPPPPPPPAPPSSAPTGSPPTNGATCVCGATYCGKVLKGSQGYTQDQVSKGYCSSPGIDCASAQPDSNRLDDSLFVCLCESFDQPTGTDIELLCPCNGRCKNDAPDFIGRCETPCNLNCAPAPPGSAGQPQPQPQPGPEPAPEPAPGNAPVPQPAGEPVPVPAVPAPLPDTAPPSAPPAPPAAPAASAPAAPAAPAPPDAGPAGSSPPPVRNNFRHFMW</sequence>
<keyword evidence="4" id="KW-1185">Reference proteome</keyword>
<feature type="region of interest" description="Disordered" evidence="1">
    <location>
        <begin position="181"/>
        <end position="277"/>
    </location>
</feature>
<protein>
    <submittedName>
        <fullName evidence="3">Uncharacterized protein</fullName>
    </submittedName>
</protein>
<feature type="compositionally biased region" description="Pro residues" evidence="1">
    <location>
        <begin position="189"/>
        <end position="241"/>
    </location>
</feature>
<evidence type="ECO:0000256" key="1">
    <source>
        <dbReference type="SAM" id="MobiDB-lite"/>
    </source>
</evidence>
<feature type="non-terminal residue" evidence="3">
    <location>
        <position position="277"/>
    </location>
</feature>
<feature type="signal peptide" evidence="2">
    <location>
        <begin position="1"/>
        <end position="20"/>
    </location>
</feature>
<gene>
    <name evidence="3" type="ORF">BN1708_013965</name>
</gene>
<dbReference type="EMBL" id="CVQH01017335">
    <property type="protein sequence ID" value="CRK24438.1"/>
    <property type="molecule type" value="Genomic_DNA"/>
</dbReference>
<organism evidence="3 4">
    <name type="scientific">Verticillium longisporum</name>
    <name type="common">Verticillium dahliae var. longisporum</name>
    <dbReference type="NCBI Taxonomy" id="100787"/>
    <lineage>
        <taxon>Eukaryota</taxon>
        <taxon>Fungi</taxon>
        <taxon>Dikarya</taxon>
        <taxon>Ascomycota</taxon>
        <taxon>Pezizomycotina</taxon>
        <taxon>Sordariomycetes</taxon>
        <taxon>Hypocreomycetidae</taxon>
        <taxon>Glomerellales</taxon>
        <taxon>Plectosphaerellaceae</taxon>
        <taxon>Verticillium</taxon>
    </lineage>
</organism>
<feature type="chain" id="PRO_5002566450" evidence="2">
    <location>
        <begin position="21"/>
        <end position="277"/>
    </location>
</feature>
<evidence type="ECO:0000313" key="4">
    <source>
        <dbReference type="Proteomes" id="UP000044602"/>
    </source>
</evidence>
<feature type="compositionally biased region" description="Pro residues" evidence="1">
    <location>
        <begin position="50"/>
        <end position="71"/>
    </location>
</feature>
<dbReference type="PRINTS" id="PR01217">
    <property type="entry name" value="PRICHEXTENSN"/>
</dbReference>
<feature type="compositionally biased region" description="Pro residues" evidence="1">
    <location>
        <begin position="250"/>
        <end position="268"/>
    </location>
</feature>
<dbReference type="Proteomes" id="UP000044602">
    <property type="component" value="Unassembled WGS sequence"/>
</dbReference>
<name>A0A0G4LR52_VERLO</name>
<feature type="region of interest" description="Disordered" evidence="1">
    <location>
        <begin position="44"/>
        <end position="78"/>
    </location>
</feature>
<evidence type="ECO:0000256" key="2">
    <source>
        <dbReference type="SAM" id="SignalP"/>
    </source>
</evidence>
<keyword evidence="2" id="KW-0732">Signal</keyword>
<accession>A0A0G4LR52</accession>
<dbReference type="AlphaFoldDB" id="A0A0G4LR52"/>
<reference evidence="3 4" key="1">
    <citation type="submission" date="2015-05" db="EMBL/GenBank/DDBJ databases">
        <authorList>
            <person name="Wang D.B."/>
            <person name="Wang M."/>
        </authorList>
    </citation>
    <scope>NUCLEOTIDE SEQUENCE [LARGE SCALE GENOMIC DNA]</scope>
    <source>
        <strain evidence="3">VL1</strain>
    </source>
</reference>
<evidence type="ECO:0000313" key="3">
    <source>
        <dbReference type="EMBL" id="CRK24438.1"/>
    </source>
</evidence>